<protein>
    <submittedName>
        <fullName evidence="1">Uncharacterized protein</fullName>
    </submittedName>
</protein>
<keyword evidence="2" id="KW-1185">Reference proteome</keyword>
<evidence type="ECO:0000313" key="2">
    <source>
        <dbReference type="Proteomes" id="UP000315295"/>
    </source>
</evidence>
<name>A0A540KWE3_MALBA</name>
<proteinExistence type="predicted"/>
<accession>A0A540KWE3</accession>
<organism evidence="1 2">
    <name type="scientific">Malus baccata</name>
    <name type="common">Siberian crab apple</name>
    <name type="synonym">Pyrus baccata</name>
    <dbReference type="NCBI Taxonomy" id="106549"/>
    <lineage>
        <taxon>Eukaryota</taxon>
        <taxon>Viridiplantae</taxon>
        <taxon>Streptophyta</taxon>
        <taxon>Embryophyta</taxon>
        <taxon>Tracheophyta</taxon>
        <taxon>Spermatophyta</taxon>
        <taxon>Magnoliopsida</taxon>
        <taxon>eudicotyledons</taxon>
        <taxon>Gunneridae</taxon>
        <taxon>Pentapetalae</taxon>
        <taxon>rosids</taxon>
        <taxon>fabids</taxon>
        <taxon>Rosales</taxon>
        <taxon>Rosaceae</taxon>
        <taxon>Amygdaloideae</taxon>
        <taxon>Maleae</taxon>
        <taxon>Malus</taxon>
    </lineage>
</organism>
<dbReference type="AlphaFoldDB" id="A0A540KWE3"/>
<dbReference type="EMBL" id="VIEB01000901">
    <property type="protein sequence ID" value="TQD78561.1"/>
    <property type="molecule type" value="Genomic_DNA"/>
</dbReference>
<comment type="caution">
    <text evidence="1">The sequence shown here is derived from an EMBL/GenBank/DDBJ whole genome shotgun (WGS) entry which is preliminary data.</text>
</comment>
<sequence>MKGFGYSMCTCRGFTNLKAQSAAAAASFEDCPNSIYERSVDEAYPTPTKPEVAMEEGRTEGSAMDSVSAMDAVSAMDSVLAMDAVDVSKLSMSESAMEEGFSFSEGHDESVETIETFESNANRIQETFVKRVESNVWHNAINFLRQHPQAASASMTDWPYGTALHYAIRKRCRVHIIQQLVELMDNGHLEITDTTGSTALYELIRLFPERVEVAECMVKRNPDLLTILPTGNKKSLVVVAQGKTKGERMARYLYSITPPETIKVKDAAQLISDGFRLQRFDIAWDLIQRYPKLAVDTGHDKNIPLGTLASNRFAFKSGSTLSLWETLIYNG</sequence>
<dbReference type="STRING" id="106549.A0A540KWE3"/>
<reference evidence="1 2" key="1">
    <citation type="journal article" date="2019" name="G3 (Bethesda)">
        <title>Sequencing of a Wild Apple (Malus baccata) Genome Unravels the Differences Between Cultivated and Wild Apple Species Regarding Disease Resistance and Cold Tolerance.</title>
        <authorList>
            <person name="Chen X."/>
        </authorList>
    </citation>
    <scope>NUCLEOTIDE SEQUENCE [LARGE SCALE GENOMIC DNA]</scope>
    <source>
        <strain evidence="2">cv. Shandingzi</strain>
        <tissue evidence="1">Leaves</tissue>
    </source>
</reference>
<evidence type="ECO:0000313" key="1">
    <source>
        <dbReference type="EMBL" id="TQD78561.1"/>
    </source>
</evidence>
<dbReference type="Proteomes" id="UP000315295">
    <property type="component" value="Unassembled WGS sequence"/>
</dbReference>
<gene>
    <name evidence="1" type="ORF">C1H46_035885</name>
</gene>